<sequence length="150" mass="17142">MVILAYKPPNNLLNRLFTINFPFHRQLNFPNYQQNSSQLRTFTLTLPIMLWLVAASLLFASLSLQISPGTGTPPQHDGGISSSPGRSNVAHKSDAMRASSASGSKHNLDFHKNFMQRHKEEQRMNAVWEETAKTRKFLMDWEKRRTEGLD</sequence>
<organism evidence="3 4">
    <name type="scientific">Ophiocordyceps camponoti-rufipedis</name>
    <dbReference type="NCBI Taxonomy" id="2004952"/>
    <lineage>
        <taxon>Eukaryota</taxon>
        <taxon>Fungi</taxon>
        <taxon>Dikarya</taxon>
        <taxon>Ascomycota</taxon>
        <taxon>Pezizomycotina</taxon>
        <taxon>Sordariomycetes</taxon>
        <taxon>Hypocreomycetidae</taxon>
        <taxon>Hypocreales</taxon>
        <taxon>Ophiocordycipitaceae</taxon>
        <taxon>Ophiocordyceps</taxon>
    </lineage>
</organism>
<proteinExistence type="predicted"/>
<dbReference type="AlphaFoldDB" id="A0A2C5Z013"/>
<feature type="transmembrane region" description="Helical" evidence="2">
    <location>
        <begin position="42"/>
        <end position="64"/>
    </location>
</feature>
<evidence type="ECO:0000313" key="3">
    <source>
        <dbReference type="EMBL" id="PHH73193.1"/>
    </source>
</evidence>
<keyword evidence="4" id="KW-1185">Reference proteome</keyword>
<feature type="region of interest" description="Disordered" evidence="1">
    <location>
        <begin position="69"/>
        <end position="107"/>
    </location>
</feature>
<evidence type="ECO:0000256" key="2">
    <source>
        <dbReference type="SAM" id="Phobius"/>
    </source>
</evidence>
<name>A0A2C5Z013_9HYPO</name>
<gene>
    <name evidence="3" type="ORF">CDD80_3986</name>
</gene>
<dbReference type="EMBL" id="NJES01000361">
    <property type="protein sequence ID" value="PHH73193.1"/>
    <property type="molecule type" value="Genomic_DNA"/>
</dbReference>
<dbReference type="Proteomes" id="UP000226431">
    <property type="component" value="Unassembled WGS sequence"/>
</dbReference>
<comment type="caution">
    <text evidence="3">The sequence shown here is derived from an EMBL/GenBank/DDBJ whole genome shotgun (WGS) entry which is preliminary data.</text>
</comment>
<reference evidence="3 4" key="1">
    <citation type="submission" date="2017-06" db="EMBL/GenBank/DDBJ databases">
        <title>Ant-infecting Ophiocordyceps genomes reveal a high diversity of potential behavioral manipulation genes and a possible major role for enterotoxins.</title>
        <authorList>
            <person name="De Bekker C."/>
            <person name="Evans H.C."/>
            <person name="Brachmann A."/>
            <person name="Hughes D.P."/>
        </authorList>
    </citation>
    <scope>NUCLEOTIDE SEQUENCE [LARGE SCALE GENOMIC DNA]</scope>
    <source>
        <strain evidence="3 4">Map16</strain>
    </source>
</reference>
<protein>
    <submittedName>
        <fullName evidence="3">Uncharacterized protein</fullName>
    </submittedName>
</protein>
<evidence type="ECO:0000313" key="4">
    <source>
        <dbReference type="Proteomes" id="UP000226431"/>
    </source>
</evidence>
<evidence type="ECO:0000256" key="1">
    <source>
        <dbReference type="SAM" id="MobiDB-lite"/>
    </source>
</evidence>
<keyword evidence="2" id="KW-0472">Membrane</keyword>
<accession>A0A2C5Z013</accession>
<keyword evidence="2" id="KW-1133">Transmembrane helix</keyword>
<keyword evidence="2" id="KW-0812">Transmembrane</keyword>